<dbReference type="RefSeq" id="WP_075699345.1">
    <property type="nucleotide sequence ID" value="NZ_CP074130.1"/>
</dbReference>
<protein>
    <submittedName>
        <fullName evidence="3">Helix-turn-helix transcriptional regulator</fullName>
    </submittedName>
</protein>
<dbReference type="Proteomes" id="UP000680706">
    <property type="component" value="Plasmid pAb134-04"/>
</dbReference>
<dbReference type="Pfam" id="PF01381">
    <property type="entry name" value="HTH_3"/>
    <property type="match status" value="1"/>
</dbReference>
<dbReference type="SMART" id="SM00530">
    <property type="entry name" value="HTH_XRE"/>
    <property type="match status" value="1"/>
</dbReference>
<evidence type="ECO:0000313" key="3">
    <source>
        <dbReference type="EMBL" id="QUS59140.1"/>
    </source>
</evidence>
<dbReference type="InterPro" id="IPR001387">
    <property type="entry name" value="Cro/C1-type_HTH"/>
</dbReference>
<reference evidence="3 4" key="1">
    <citation type="journal article" date="2021" name="Angew. Chem. Int. Ed. Engl.">
        <title>A novel family of nonribosomal peptides modulate collective behavior in Pseudovibrio bacteria isolated from marine sponges.</title>
        <authorList>
            <person name="Ioca L.P."/>
            <person name="Dai Y."/>
            <person name="Kunakom S."/>
            <person name="Diaz-Espinosa J."/>
            <person name="Krunic A."/>
            <person name="Crnkovic C.M."/>
            <person name="Orjala J."/>
            <person name="Sanchez L.M."/>
            <person name="Ferreira A.G."/>
            <person name="Berlinck R.G.S."/>
            <person name="Eustaquio A.S."/>
        </authorList>
    </citation>
    <scope>NUCLEOTIDE SEQUENCE [LARGE SCALE GENOMIC DNA]</scope>
    <source>
        <strain evidence="3 4">Ab134</strain>
        <plasmid evidence="3 4">pAb134-04</plasmid>
    </source>
</reference>
<keyword evidence="3" id="KW-0614">Plasmid</keyword>
<proteinExistence type="predicted"/>
<dbReference type="InterPro" id="IPR010982">
    <property type="entry name" value="Lambda_DNA-bd_dom_sf"/>
</dbReference>
<accession>A0ABX8AZ77</accession>
<dbReference type="EMBL" id="CP074130">
    <property type="protein sequence ID" value="QUS59140.1"/>
    <property type="molecule type" value="Genomic_DNA"/>
</dbReference>
<dbReference type="SUPFAM" id="SSF47413">
    <property type="entry name" value="lambda repressor-like DNA-binding domains"/>
    <property type="match status" value="1"/>
</dbReference>
<evidence type="ECO:0000313" key="4">
    <source>
        <dbReference type="Proteomes" id="UP000680706"/>
    </source>
</evidence>
<keyword evidence="4" id="KW-1185">Reference proteome</keyword>
<dbReference type="CDD" id="cd00093">
    <property type="entry name" value="HTH_XRE"/>
    <property type="match status" value="1"/>
</dbReference>
<evidence type="ECO:0000256" key="1">
    <source>
        <dbReference type="SAM" id="MobiDB-lite"/>
    </source>
</evidence>
<geneLocation type="plasmid" evidence="3 4">
    <name>pAb134-04</name>
</geneLocation>
<organism evidence="3 4">
    <name type="scientific">Pseudovibrio brasiliensis</name>
    <dbReference type="NCBI Taxonomy" id="1898042"/>
    <lineage>
        <taxon>Bacteria</taxon>
        <taxon>Pseudomonadati</taxon>
        <taxon>Pseudomonadota</taxon>
        <taxon>Alphaproteobacteria</taxon>
        <taxon>Hyphomicrobiales</taxon>
        <taxon>Stappiaceae</taxon>
        <taxon>Pseudovibrio</taxon>
    </lineage>
</organism>
<dbReference type="PROSITE" id="PS50943">
    <property type="entry name" value="HTH_CROC1"/>
    <property type="match status" value="1"/>
</dbReference>
<sequence>MALKEQRNKANRTQKQMAEELGISQSAYSRWEKDPDGLDGYQLADLAKILGCAPRDLRTDSARAAVQKKQDHLEELAEETRVVKHEMPVGTLKLVMQGGAYEYPISDGVFSSIRNQLDQEELNSDFARNKNVLTFQTLNNKELLVNIERLKSLDVVYLLDQDPPTMFHPVIYFLIEEIQEEWDQMGPVGEELLEGLTEQRLADMSDEDYVKVSFYQKFNCLDEQTQDAMLEHESQFHVRGDEQSGSYLLDDTTADDLEMARMSIDMGQRLGFIEVQHWEEGPFRMINFQHSDLIEIPLVRFDRILAENSGAEPPVPEIPSKEMTDLIGGPILVGQSGSVADDQEPQDAKIIQFSSVYRKNEDKN</sequence>
<name>A0ABX8AZ77_9HYPH</name>
<feature type="domain" description="HTH cro/C1-type" evidence="2">
    <location>
        <begin position="3"/>
        <end position="57"/>
    </location>
</feature>
<evidence type="ECO:0000259" key="2">
    <source>
        <dbReference type="PROSITE" id="PS50943"/>
    </source>
</evidence>
<feature type="region of interest" description="Disordered" evidence="1">
    <location>
        <begin position="1"/>
        <end position="25"/>
    </location>
</feature>
<dbReference type="Gene3D" id="1.10.260.40">
    <property type="entry name" value="lambda repressor-like DNA-binding domains"/>
    <property type="match status" value="1"/>
</dbReference>
<gene>
    <name evidence="3" type="ORF">KGB56_26465</name>
</gene>